<dbReference type="OrthoDB" id="2730545at2759"/>
<keyword evidence="3" id="KW-0560">Oxidoreductase</keyword>
<dbReference type="Proteomes" id="UP000007963">
    <property type="component" value="Unassembled WGS sequence"/>
</dbReference>
<organism evidence="4 5">
    <name type="scientific">Aspergillus terreus (strain NIH 2624 / FGSC A1156)</name>
    <dbReference type="NCBI Taxonomy" id="341663"/>
    <lineage>
        <taxon>Eukaryota</taxon>
        <taxon>Fungi</taxon>
        <taxon>Dikarya</taxon>
        <taxon>Ascomycota</taxon>
        <taxon>Pezizomycotina</taxon>
        <taxon>Eurotiomycetes</taxon>
        <taxon>Eurotiomycetidae</taxon>
        <taxon>Eurotiales</taxon>
        <taxon>Aspergillaceae</taxon>
        <taxon>Aspergillus</taxon>
        <taxon>Aspergillus subgen. Circumdati</taxon>
    </lineage>
</organism>
<dbReference type="GO" id="GO:0005737">
    <property type="term" value="C:cytoplasm"/>
    <property type="evidence" value="ECO:0007669"/>
    <property type="project" value="TreeGrafter"/>
</dbReference>
<comment type="similarity">
    <text evidence="1">Belongs to the short-chain dehydrogenases/reductases (SDR) family.</text>
</comment>
<dbReference type="PRINTS" id="PR00081">
    <property type="entry name" value="GDHRDH"/>
</dbReference>
<dbReference type="FunFam" id="3.40.50.720:FF:000643">
    <property type="entry name" value="Short chain dehydrogenase/reductase family oxidoreductase, putative"/>
    <property type="match status" value="1"/>
</dbReference>
<dbReference type="Gene3D" id="3.40.50.720">
    <property type="entry name" value="NAD(P)-binding Rossmann-like Domain"/>
    <property type="match status" value="1"/>
</dbReference>
<dbReference type="PANTHER" id="PTHR44229:SF4">
    <property type="entry name" value="15-HYDROXYPROSTAGLANDIN DEHYDROGENASE [NAD(+)]"/>
    <property type="match status" value="1"/>
</dbReference>
<dbReference type="GO" id="GO:0016616">
    <property type="term" value="F:oxidoreductase activity, acting on the CH-OH group of donors, NAD or NADP as acceptor"/>
    <property type="evidence" value="ECO:0007669"/>
    <property type="project" value="TreeGrafter"/>
</dbReference>
<reference evidence="5" key="1">
    <citation type="submission" date="2005-09" db="EMBL/GenBank/DDBJ databases">
        <title>Annotation of the Aspergillus terreus NIH2624 genome.</title>
        <authorList>
            <person name="Birren B.W."/>
            <person name="Lander E.S."/>
            <person name="Galagan J.E."/>
            <person name="Nusbaum C."/>
            <person name="Devon K."/>
            <person name="Henn M."/>
            <person name="Ma L.-J."/>
            <person name="Jaffe D.B."/>
            <person name="Butler J."/>
            <person name="Alvarez P."/>
            <person name="Gnerre S."/>
            <person name="Grabherr M."/>
            <person name="Kleber M."/>
            <person name="Mauceli E.W."/>
            <person name="Brockman W."/>
            <person name="Rounsley S."/>
            <person name="Young S.K."/>
            <person name="LaButti K."/>
            <person name="Pushparaj V."/>
            <person name="DeCaprio D."/>
            <person name="Crawford M."/>
            <person name="Koehrsen M."/>
            <person name="Engels R."/>
            <person name="Montgomery P."/>
            <person name="Pearson M."/>
            <person name="Howarth C."/>
            <person name="Larson L."/>
            <person name="Luoma S."/>
            <person name="White J."/>
            <person name="Alvarado L."/>
            <person name="Kodira C.D."/>
            <person name="Zeng Q."/>
            <person name="Oleary S."/>
            <person name="Yandava C."/>
            <person name="Denning D.W."/>
            <person name="Nierman W.C."/>
            <person name="Milne T."/>
            <person name="Madden K."/>
        </authorList>
    </citation>
    <scope>NUCLEOTIDE SEQUENCE [LARGE SCALE GENOMIC DNA]</scope>
    <source>
        <strain evidence="5">NIH 2624 / FGSC A1156</strain>
    </source>
</reference>
<proteinExistence type="inferred from homology"/>
<dbReference type="STRING" id="341663.Q0CIE9"/>
<dbReference type="SUPFAM" id="SSF51735">
    <property type="entry name" value="NAD(P)-binding Rossmann-fold domains"/>
    <property type="match status" value="1"/>
</dbReference>
<dbReference type="Pfam" id="PF00106">
    <property type="entry name" value="adh_short"/>
    <property type="match status" value="1"/>
</dbReference>
<dbReference type="AlphaFoldDB" id="Q0CIE9"/>
<evidence type="ECO:0000313" key="5">
    <source>
        <dbReference type="Proteomes" id="UP000007963"/>
    </source>
</evidence>
<evidence type="ECO:0000256" key="1">
    <source>
        <dbReference type="ARBA" id="ARBA00006484"/>
    </source>
</evidence>
<evidence type="ECO:0000256" key="3">
    <source>
        <dbReference type="ARBA" id="ARBA00023002"/>
    </source>
</evidence>
<dbReference type="GO" id="GO:0044550">
    <property type="term" value="P:secondary metabolite biosynthetic process"/>
    <property type="evidence" value="ECO:0007669"/>
    <property type="project" value="UniProtKB-ARBA"/>
</dbReference>
<sequence length="601" mass="66873">MWPEGLLPSPRVPAISTTAYPVPCEKDHSLPSIQKPPTNHHVVLCPRKVGHRDRSGICLTKVFAVGINLAFAKLLLENGCNVLIADLALRPEAQVVVDKYSTASSRPRAVFQKTDVIDWKQLEQMFEVAEREFGEVDIVCPGAGIYEPHWSNFWRPPGTPESRDAQYGGRYALLDINLTHPIRTTQLALSHFRNRGTPQRRKHIIHISSIAGQNAALAAPIYVATKHAINGLVRSMAKLDDKFGIRVTAVAPGVIKTPLWTDHPEKMKIVDDKADEWVTPEEVAEVMLALIQQDSVGEIIGDKSGKGPQFRVSGGTVLEVSKTIASAPTYSVQHPSVRSIYGSSYTMSEPLWNPAEYGPEIRYSSCLVLENIGIPYVIWFEDALAHYGVPTIVFDLYVLVLDIDTAADALIKAGWVVDTQNPHRIGDSVVTIPQTPLISPDQKTKTVLLLASDWRFPLAADPPLERVPVNDHSPSKLSFPLLPGLLDALIESWLVGPTEDDALLLRLAIYFNYLYGYVPALKERSFADQMKYEHRQFHFDVLAGMASSTLPFRNHQRGIRDALLQGRYELQECSAPRDNEALFDPWKGIRLPDPVNDESVE</sequence>
<accession>Q0CIE9</accession>
<dbReference type="eggNOG" id="KOG0725">
    <property type="taxonomic scope" value="Eukaryota"/>
</dbReference>
<dbReference type="InterPro" id="IPR002347">
    <property type="entry name" value="SDR_fam"/>
</dbReference>
<keyword evidence="2" id="KW-0521">NADP</keyword>
<dbReference type="EMBL" id="CH476602">
    <property type="protein sequence ID" value="EAU33079.1"/>
    <property type="molecule type" value="Genomic_DNA"/>
</dbReference>
<protein>
    <submittedName>
        <fullName evidence="4">Uncharacterized protein</fullName>
    </submittedName>
</protein>
<dbReference type="RefSeq" id="XP_001215713.1">
    <property type="nucleotide sequence ID" value="XM_001215713.1"/>
</dbReference>
<gene>
    <name evidence="4" type="ORF">ATEG_06535</name>
</gene>
<dbReference type="PANTHER" id="PTHR44229">
    <property type="entry name" value="15-HYDROXYPROSTAGLANDIN DEHYDROGENASE [NAD(+)]"/>
    <property type="match status" value="1"/>
</dbReference>
<dbReference type="InterPro" id="IPR020904">
    <property type="entry name" value="Sc_DH/Rdtase_CS"/>
</dbReference>
<dbReference type="VEuPathDB" id="FungiDB:ATEG_06535"/>
<dbReference type="InterPro" id="IPR036291">
    <property type="entry name" value="NAD(P)-bd_dom_sf"/>
</dbReference>
<dbReference type="HOGENOM" id="CLU_454121_0_0_1"/>
<dbReference type="GeneID" id="4322041"/>
<evidence type="ECO:0000256" key="2">
    <source>
        <dbReference type="ARBA" id="ARBA00022857"/>
    </source>
</evidence>
<name>Q0CIE9_ASPTN</name>
<dbReference type="PROSITE" id="PS00061">
    <property type="entry name" value="ADH_SHORT"/>
    <property type="match status" value="1"/>
</dbReference>
<evidence type="ECO:0000313" key="4">
    <source>
        <dbReference type="EMBL" id="EAU33079.1"/>
    </source>
</evidence>